<dbReference type="InterPro" id="IPR014146">
    <property type="entry name" value="LigD_ligase_dom"/>
</dbReference>
<dbReference type="SUPFAM" id="SSF50249">
    <property type="entry name" value="Nucleic acid-binding proteins"/>
    <property type="match status" value="1"/>
</dbReference>
<dbReference type="InterPro" id="IPR012310">
    <property type="entry name" value="DNA_ligase_ATP-dep_cent"/>
</dbReference>
<dbReference type="CDD" id="cd07971">
    <property type="entry name" value="OBF_DNA_ligase_LigD"/>
    <property type="match status" value="1"/>
</dbReference>
<dbReference type="InterPro" id="IPR012309">
    <property type="entry name" value="DNA_ligase_ATP-dep_C"/>
</dbReference>
<dbReference type="Gene3D" id="2.40.50.140">
    <property type="entry name" value="Nucleic acid-binding proteins"/>
    <property type="match status" value="1"/>
</dbReference>
<evidence type="ECO:0000256" key="4">
    <source>
        <dbReference type="ARBA" id="ARBA00034003"/>
    </source>
</evidence>
<evidence type="ECO:0000256" key="1">
    <source>
        <dbReference type="ARBA" id="ARBA00007572"/>
    </source>
</evidence>
<keyword evidence="7" id="KW-1185">Reference proteome</keyword>
<dbReference type="GO" id="GO:0005524">
    <property type="term" value="F:ATP binding"/>
    <property type="evidence" value="ECO:0007669"/>
    <property type="project" value="InterPro"/>
</dbReference>
<evidence type="ECO:0000256" key="3">
    <source>
        <dbReference type="ARBA" id="ARBA00022598"/>
    </source>
</evidence>
<accession>K6WFC2</accession>
<evidence type="ECO:0000313" key="6">
    <source>
        <dbReference type="EMBL" id="GAB97995.1"/>
    </source>
</evidence>
<dbReference type="GO" id="GO:0003910">
    <property type="term" value="F:DNA ligase (ATP) activity"/>
    <property type="evidence" value="ECO:0007669"/>
    <property type="project" value="UniProtKB-EC"/>
</dbReference>
<sequence length="313" mass="33592">MRAMLASAAARPPTGAAWSHEVKWDGMRILADVRAGRLRLTTRAETEATDRFPELAGLLDVHPDVLLDGEVVSLEQGQPSFSRLIDRIHARGGTAKQLAAARPVTYMVFDLLRLDGHDVTRLPLRDRRALLEGLEIPGPRALVPPVYPDGAALLRATAEQGLEGIVSKRLDSQYEPGRRSPSWVKIAHRPTQSVIVGGWRPEATSGAGLGALLVGIPQGQGWRFVGRVGSGLGAAQAQVLLPLLAQAHAEQSPFTTPVPPADARGTHWVAPRIVVDVRSLGTLGESTGRLRQPTLLRVRADLSAGDLREAEDG</sequence>
<gene>
    <name evidence="6" type="ORF">KILIM_093_00120</name>
</gene>
<dbReference type="InterPro" id="IPR012340">
    <property type="entry name" value="NA-bd_OB-fold"/>
</dbReference>
<dbReference type="AlphaFoldDB" id="K6WFC2"/>
<comment type="similarity">
    <text evidence="1">Belongs to the ATP-dependent DNA ligase family.</text>
</comment>
<dbReference type="PROSITE" id="PS50160">
    <property type="entry name" value="DNA_LIGASE_A3"/>
    <property type="match status" value="1"/>
</dbReference>
<dbReference type="NCBIfam" id="TIGR02779">
    <property type="entry name" value="NHEJ_ligase_lig"/>
    <property type="match status" value="1"/>
</dbReference>
<comment type="catalytic activity">
    <reaction evidence="4">
        <text>ATP + (deoxyribonucleotide)n-3'-hydroxyl + 5'-phospho-(deoxyribonucleotide)m = (deoxyribonucleotide)n+m + AMP + diphosphate.</text>
        <dbReference type="EC" id="6.5.1.1"/>
    </reaction>
</comment>
<dbReference type="CDD" id="cd07906">
    <property type="entry name" value="Adenylation_DNA_ligase_LigD_LigC"/>
    <property type="match status" value="1"/>
</dbReference>
<comment type="caution">
    <text evidence="6">The sequence shown here is derived from an EMBL/GenBank/DDBJ whole genome shotgun (WGS) entry which is preliminary data.</text>
</comment>
<dbReference type="GO" id="GO:0006281">
    <property type="term" value="P:DNA repair"/>
    <property type="evidence" value="ECO:0007669"/>
    <property type="project" value="InterPro"/>
</dbReference>
<dbReference type="SUPFAM" id="SSF56091">
    <property type="entry name" value="DNA ligase/mRNA capping enzyme, catalytic domain"/>
    <property type="match status" value="1"/>
</dbReference>
<dbReference type="Gene3D" id="3.30.470.30">
    <property type="entry name" value="DNA ligase/mRNA capping enzyme"/>
    <property type="match status" value="1"/>
</dbReference>
<dbReference type="EMBL" id="BAHD01000093">
    <property type="protein sequence ID" value="GAB97995.1"/>
    <property type="molecule type" value="Genomic_DNA"/>
</dbReference>
<evidence type="ECO:0000313" key="7">
    <source>
        <dbReference type="Proteomes" id="UP000008366"/>
    </source>
</evidence>
<protein>
    <recommendedName>
        <fullName evidence="2">DNA ligase (ATP)</fullName>
        <ecNumber evidence="2">6.5.1.1</ecNumber>
    </recommendedName>
</protein>
<name>K6WFC2_9MICO</name>
<organism evidence="6 7">
    <name type="scientific">Kineosphaera limosa NBRC 100340</name>
    <dbReference type="NCBI Taxonomy" id="1184609"/>
    <lineage>
        <taxon>Bacteria</taxon>
        <taxon>Bacillati</taxon>
        <taxon>Actinomycetota</taxon>
        <taxon>Actinomycetes</taxon>
        <taxon>Micrococcales</taxon>
        <taxon>Dermatophilaceae</taxon>
        <taxon>Kineosphaera</taxon>
    </lineage>
</organism>
<feature type="domain" description="ATP-dependent DNA ligase family profile" evidence="5">
    <location>
        <begin position="104"/>
        <end position="223"/>
    </location>
</feature>
<dbReference type="EC" id="6.5.1.1" evidence="2"/>
<dbReference type="PANTHER" id="PTHR45674:SF4">
    <property type="entry name" value="DNA LIGASE 1"/>
    <property type="match status" value="1"/>
</dbReference>
<dbReference type="STRING" id="1184609.KILIM_093_00120"/>
<proteinExistence type="inferred from homology"/>
<dbReference type="eggNOG" id="COG1793">
    <property type="taxonomic scope" value="Bacteria"/>
</dbReference>
<dbReference type="Proteomes" id="UP000008366">
    <property type="component" value="Unassembled WGS sequence"/>
</dbReference>
<dbReference type="PANTHER" id="PTHR45674">
    <property type="entry name" value="DNA LIGASE 1/3 FAMILY MEMBER"/>
    <property type="match status" value="1"/>
</dbReference>
<dbReference type="GO" id="GO:0006310">
    <property type="term" value="P:DNA recombination"/>
    <property type="evidence" value="ECO:0007669"/>
    <property type="project" value="InterPro"/>
</dbReference>
<dbReference type="Pfam" id="PF01068">
    <property type="entry name" value="DNA_ligase_A_M"/>
    <property type="match status" value="1"/>
</dbReference>
<dbReference type="Gene3D" id="3.30.1490.70">
    <property type="match status" value="1"/>
</dbReference>
<dbReference type="InterPro" id="IPR050191">
    <property type="entry name" value="ATP-dep_DNA_ligase"/>
</dbReference>
<evidence type="ECO:0000256" key="2">
    <source>
        <dbReference type="ARBA" id="ARBA00012727"/>
    </source>
</evidence>
<keyword evidence="3 6" id="KW-0436">Ligase</keyword>
<dbReference type="Pfam" id="PF04679">
    <property type="entry name" value="DNA_ligase_A_C"/>
    <property type="match status" value="1"/>
</dbReference>
<reference evidence="6 7" key="1">
    <citation type="submission" date="2012-08" db="EMBL/GenBank/DDBJ databases">
        <title>Whole genome shotgun sequence of Kineosphaera limosa NBRC 100340.</title>
        <authorList>
            <person name="Yoshida I."/>
            <person name="Isaki S."/>
            <person name="Hosoyama A."/>
            <person name="Tsuchikane K."/>
            <person name="Katsumata H."/>
            <person name="Ando Y."/>
            <person name="Ohji S."/>
            <person name="Hamada M."/>
            <person name="Tamura T."/>
            <person name="Yamazoe A."/>
            <person name="Yamazaki S."/>
            <person name="Fujita N."/>
        </authorList>
    </citation>
    <scope>NUCLEOTIDE SEQUENCE [LARGE SCALE GENOMIC DNA]</scope>
    <source>
        <strain evidence="6 7">NBRC 100340</strain>
    </source>
</reference>
<evidence type="ECO:0000259" key="5">
    <source>
        <dbReference type="PROSITE" id="PS50160"/>
    </source>
</evidence>